<organism>
    <name type="scientific">Pediculus humanus subsp. corporis</name>
    <name type="common">Body louse</name>
    <dbReference type="NCBI Taxonomy" id="121224"/>
    <lineage>
        <taxon>Eukaryota</taxon>
        <taxon>Metazoa</taxon>
        <taxon>Ecdysozoa</taxon>
        <taxon>Arthropoda</taxon>
        <taxon>Hexapoda</taxon>
        <taxon>Insecta</taxon>
        <taxon>Pterygota</taxon>
        <taxon>Neoptera</taxon>
        <taxon>Paraneoptera</taxon>
        <taxon>Psocodea</taxon>
        <taxon>Troctomorpha</taxon>
        <taxon>Phthiraptera</taxon>
        <taxon>Anoplura</taxon>
        <taxon>Pediculidae</taxon>
        <taxon>Pediculus</taxon>
    </lineage>
</organism>
<dbReference type="HOGENOM" id="CLU_067861_1_2_1"/>
<dbReference type="GO" id="GO:0005643">
    <property type="term" value="C:nuclear pore"/>
    <property type="evidence" value="ECO:0007669"/>
    <property type="project" value="TreeGrafter"/>
</dbReference>
<reference evidence="4" key="3">
    <citation type="submission" date="2021-02" db="UniProtKB">
        <authorList>
            <consortium name="EnsemblMetazoa"/>
        </authorList>
    </citation>
    <scope>IDENTIFICATION</scope>
    <source>
        <strain evidence="4">USDA</strain>
    </source>
</reference>
<dbReference type="InterPro" id="IPR045255">
    <property type="entry name" value="RanBP1-like"/>
</dbReference>
<dbReference type="GO" id="GO:0005096">
    <property type="term" value="F:GTPase activator activity"/>
    <property type="evidence" value="ECO:0007669"/>
    <property type="project" value="TreeGrafter"/>
</dbReference>
<feature type="region of interest" description="Disordered" evidence="1">
    <location>
        <begin position="187"/>
        <end position="206"/>
    </location>
</feature>
<dbReference type="eggNOG" id="KOG0864">
    <property type="taxonomic scope" value="Eukaryota"/>
</dbReference>
<dbReference type="PANTHER" id="PTHR23138">
    <property type="entry name" value="RAN BINDING PROTEIN"/>
    <property type="match status" value="1"/>
</dbReference>
<dbReference type="GO" id="GO:0006913">
    <property type="term" value="P:nucleocytoplasmic transport"/>
    <property type="evidence" value="ECO:0007669"/>
    <property type="project" value="InterPro"/>
</dbReference>
<name>E0VMZ5_PEDHC</name>
<dbReference type="Proteomes" id="UP000009046">
    <property type="component" value="Unassembled WGS sequence"/>
</dbReference>
<evidence type="ECO:0000313" key="4">
    <source>
        <dbReference type="EnsemblMetazoa" id="PHUM322100-PA"/>
    </source>
</evidence>
<sequence>MSDTEKESTNEKVKNSDNDTSTDGEHDPHYDPIISLPEVVVSTLEEDETEMLCLRAKLYRYDATETPPEWKERGTGNVKILHHKINDTVRIVMRRDKTLKLCANHFIMPHMNLQPSISCDRAWVYSAKDYSDATMKSELLAIKFSNKENAEKWKSAFDSAKKIVAKNDYSKEETPVEEKLLTKVPPKLSDTFEEESKNSLPDKKEEKEIIDSGKIKNVEVSEKLSSLTLQCS</sequence>
<dbReference type="KEGG" id="phu:Phum_PHUM322100"/>
<dbReference type="EMBL" id="AAZO01003739">
    <property type="status" value="NOT_ANNOTATED_CDS"/>
    <property type="molecule type" value="Genomic_DNA"/>
</dbReference>
<dbReference type="EMBL" id="AAZO01003740">
    <property type="status" value="NOT_ANNOTATED_CDS"/>
    <property type="molecule type" value="Genomic_DNA"/>
</dbReference>
<evidence type="ECO:0000256" key="1">
    <source>
        <dbReference type="SAM" id="MobiDB-lite"/>
    </source>
</evidence>
<reference evidence="3" key="1">
    <citation type="submission" date="2007-04" db="EMBL/GenBank/DDBJ databases">
        <title>Annotation of Pediculus humanus corporis strain USDA.</title>
        <authorList>
            <person name="Kirkness E."/>
            <person name="Hannick L."/>
            <person name="Hass B."/>
            <person name="Bruggner R."/>
            <person name="Lawson D."/>
            <person name="Bidwell S."/>
            <person name="Joardar V."/>
            <person name="Caler E."/>
            <person name="Walenz B."/>
            <person name="Inman J."/>
            <person name="Schobel S."/>
            <person name="Galinsky K."/>
            <person name="Amedeo P."/>
            <person name="Strausberg R."/>
        </authorList>
    </citation>
    <scope>NUCLEOTIDE SEQUENCE</scope>
    <source>
        <strain evidence="3">USDA</strain>
    </source>
</reference>
<feature type="region of interest" description="Disordered" evidence="1">
    <location>
        <begin position="1"/>
        <end position="32"/>
    </location>
</feature>
<dbReference type="VEuPathDB" id="VectorBase:PHUM322100"/>
<dbReference type="FunFam" id="2.30.29.30:FF:000018">
    <property type="entry name" value="E3 SUMO-protein ligase RanBP2"/>
    <property type="match status" value="1"/>
</dbReference>
<reference evidence="3" key="2">
    <citation type="submission" date="2007-04" db="EMBL/GenBank/DDBJ databases">
        <title>The genome of the human body louse.</title>
        <authorList>
            <consortium name="The Human Body Louse Genome Consortium"/>
            <person name="Kirkness E."/>
            <person name="Walenz B."/>
            <person name="Hass B."/>
            <person name="Bruggner R."/>
            <person name="Strausberg R."/>
        </authorList>
    </citation>
    <scope>NUCLEOTIDE SEQUENCE</scope>
    <source>
        <strain evidence="3">USDA</strain>
    </source>
</reference>
<dbReference type="OMA" id="CANHLLM"/>
<dbReference type="OrthoDB" id="2357150at2759"/>
<dbReference type="GeneID" id="8236127"/>
<evidence type="ECO:0000313" key="3">
    <source>
        <dbReference type="EMBL" id="EEB14751.1"/>
    </source>
</evidence>
<feature type="compositionally biased region" description="Basic and acidic residues" evidence="1">
    <location>
        <begin position="1"/>
        <end position="30"/>
    </location>
</feature>
<dbReference type="InterPro" id="IPR011993">
    <property type="entry name" value="PH-like_dom_sf"/>
</dbReference>
<dbReference type="PANTHER" id="PTHR23138:SF94">
    <property type="entry name" value="RAN BINDING PROTEIN 1"/>
    <property type="match status" value="1"/>
</dbReference>
<protein>
    <submittedName>
        <fullName evidence="3">Ran-specific GTPase-activating protein, putative</fullName>
    </submittedName>
</protein>
<dbReference type="InParanoid" id="E0VMZ5"/>
<keyword evidence="5" id="KW-1185">Reference proteome</keyword>
<accession>E0VMZ5</accession>
<feature type="domain" description="RanBD1" evidence="2">
    <location>
        <begin position="29"/>
        <end position="166"/>
    </location>
</feature>
<dbReference type="RefSeq" id="XP_002427489.1">
    <property type="nucleotide sequence ID" value="XM_002427444.1"/>
</dbReference>
<dbReference type="EMBL" id="DS235331">
    <property type="protein sequence ID" value="EEB14751.1"/>
    <property type="molecule type" value="Genomic_DNA"/>
</dbReference>
<dbReference type="Pfam" id="PF00638">
    <property type="entry name" value="Ran_BP1"/>
    <property type="match status" value="1"/>
</dbReference>
<proteinExistence type="predicted"/>
<dbReference type="SMART" id="SM00160">
    <property type="entry name" value="RanBD"/>
    <property type="match status" value="1"/>
</dbReference>
<dbReference type="STRING" id="121224.E0VMZ5"/>
<dbReference type="EnsemblMetazoa" id="PHUM322100-RA">
    <property type="protein sequence ID" value="PHUM322100-PA"/>
    <property type="gene ID" value="PHUM322100"/>
</dbReference>
<feature type="compositionally biased region" description="Basic and acidic residues" evidence="1">
    <location>
        <begin position="194"/>
        <end position="206"/>
    </location>
</feature>
<dbReference type="AlphaFoldDB" id="E0VMZ5"/>
<dbReference type="CTD" id="8236127"/>
<dbReference type="SUPFAM" id="SSF50729">
    <property type="entry name" value="PH domain-like"/>
    <property type="match status" value="1"/>
</dbReference>
<dbReference type="GO" id="GO:0005737">
    <property type="term" value="C:cytoplasm"/>
    <property type="evidence" value="ECO:0007669"/>
    <property type="project" value="TreeGrafter"/>
</dbReference>
<evidence type="ECO:0000313" key="5">
    <source>
        <dbReference type="Proteomes" id="UP000009046"/>
    </source>
</evidence>
<dbReference type="InterPro" id="IPR045256">
    <property type="entry name" value="RanBP1_RanBD"/>
</dbReference>
<gene>
    <name evidence="4" type="primary">8236127</name>
    <name evidence="3" type="ORF">Phum_PHUM322100</name>
</gene>
<dbReference type="PROSITE" id="PS50196">
    <property type="entry name" value="RANBD1"/>
    <property type="match status" value="1"/>
</dbReference>
<dbReference type="InterPro" id="IPR000156">
    <property type="entry name" value="Ran_bind_dom"/>
</dbReference>
<dbReference type="CDD" id="cd13179">
    <property type="entry name" value="RanBD_RanBP1"/>
    <property type="match status" value="1"/>
</dbReference>
<evidence type="ECO:0000259" key="2">
    <source>
        <dbReference type="PROSITE" id="PS50196"/>
    </source>
</evidence>
<dbReference type="Gene3D" id="2.30.29.30">
    <property type="entry name" value="Pleckstrin-homology domain (PH domain)/Phosphotyrosine-binding domain (PTB)"/>
    <property type="match status" value="1"/>
</dbReference>